<sequence length="147" mass="16440">MAASRYFPSIHDMRADNKSIWTHLDLRPEQLNLLTISFTEAFLNKGCKVGASKKTSTTLQDEANAASMKCSSLAVSDYQPLDFFSSTAVEHGSTTWSEEDEMCEINIRLKEIELGNMMGEPGVLETTGQRILGHRSKKPVGNTRRHF</sequence>
<dbReference type="Proteomes" id="UP001346869">
    <property type="component" value="Unassembled WGS sequence"/>
</dbReference>
<accession>A0AAN7XHL1</accession>
<proteinExistence type="predicted"/>
<reference evidence="1 2" key="2">
    <citation type="journal article" date="2023" name="Mol. Biol. Evol.">
        <title>Genomics of Secondarily Temperate Adaptation in the Only Non-Antarctic Icefish.</title>
        <authorList>
            <person name="Rivera-Colon A.G."/>
            <person name="Rayamajhi N."/>
            <person name="Minhas B.F."/>
            <person name="Madrigal G."/>
            <person name="Bilyk K.T."/>
            <person name="Yoon V."/>
            <person name="Hune M."/>
            <person name="Gregory S."/>
            <person name="Cheng C.H.C."/>
            <person name="Catchen J.M."/>
        </authorList>
    </citation>
    <scope>NUCLEOTIDE SEQUENCE [LARGE SCALE GENOMIC DNA]</scope>
    <source>
        <strain evidence="1">JMC-PN-2008</strain>
    </source>
</reference>
<gene>
    <name evidence="1" type="ORF">PBY51_021870</name>
</gene>
<dbReference type="EMBL" id="JAUZQC010000014">
    <property type="protein sequence ID" value="KAK5860389.1"/>
    <property type="molecule type" value="Genomic_DNA"/>
</dbReference>
<keyword evidence="2" id="KW-1185">Reference proteome</keyword>
<organism evidence="1 2">
    <name type="scientific">Eleginops maclovinus</name>
    <name type="common">Patagonian blennie</name>
    <name type="synonym">Eleginus maclovinus</name>
    <dbReference type="NCBI Taxonomy" id="56733"/>
    <lineage>
        <taxon>Eukaryota</taxon>
        <taxon>Metazoa</taxon>
        <taxon>Chordata</taxon>
        <taxon>Craniata</taxon>
        <taxon>Vertebrata</taxon>
        <taxon>Euteleostomi</taxon>
        <taxon>Actinopterygii</taxon>
        <taxon>Neopterygii</taxon>
        <taxon>Teleostei</taxon>
        <taxon>Neoteleostei</taxon>
        <taxon>Acanthomorphata</taxon>
        <taxon>Eupercaria</taxon>
        <taxon>Perciformes</taxon>
        <taxon>Notothenioidei</taxon>
        <taxon>Eleginopidae</taxon>
        <taxon>Eleginops</taxon>
    </lineage>
</organism>
<comment type="caution">
    <text evidence="1">The sequence shown here is derived from an EMBL/GenBank/DDBJ whole genome shotgun (WGS) entry which is preliminary data.</text>
</comment>
<evidence type="ECO:0000313" key="2">
    <source>
        <dbReference type="Proteomes" id="UP001346869"/>
    </source>
</evidence>
<evidence type="ECO:0000313" key="1">
    <source>
        <dbReference type="EMBL" id="KAK5860389.1"/>
    </source>
</evidence>
<name>A0AAN7XHL1_ELEMC</name>
<protein>
    <submittedName>
        <fullName evidence="1">Uncharacterized protein</fullName>
    </submittedName>
</protein>
<reference evidence="1 2" key="1">
    <citation type="journal article" date="2023" name="Genes (Basel)">
        <title>Chromosome-Level Genome Assembly and Circadian Gene Repertoire of the Patagonia Blennie Eleginops maclovinus-The Closest Ancestral Proxy of Antarctic Cryonotothenioids.</title>
        <authorList>
            <person name="Cheng C.C."/>
            <person name="Rivera-Colon A.G."/>
            <person name="Minhas B.F."/>
            <person name="Wilson L."/>
            <person name="Rayamajhi N."/>
            <person name="Vargas-Chacoff L."/>
            <person name="Catchen J.M."/>
        </authorList>
    </citation>
    <scope>NUCLEOTIDE SEQUENCE [LARGE SCALE GENOMIC DNA]</scope>
    <source>
        <strain evidence="1">JMC-PN-2008</strain>
    </source>
</reference>
<dbReference type="AlphaFoldDB" id="A0AAN7XHL1"/>